<sequence>MSGNTPSNDEEAPSSQTPQEESGAIVLQNEADPQTQGQRPQGPSADDLRYMLYDLDLLQADEIFRLRGYIHILRVRDATRPSTPVPSEISVDQLSTQQILDLRRIVEHDIKEVRCLAAIQVADPGFWELINGVHQRYFLLINQNKLSLQLSAIALIPASPLGQLLSLLTPIVNFLLHAP</sequence>
<reference evidence="2 3" key="1">
    <citation type="submission" date="2018-10" db="EMBL/GenBank/DDBJ databases">
        <title>Fifty Aureobasidium pullulans genomes reveal a recombining polyextremotolerant generalist.</title>
        <authorList>
            <person name="Gostincar C."/>
            <person name="Turk M."/>
            <person name="Zajc J."/>
            <person name="Gunde-Cimerman N."/>
        </authorList>
    </citation>
    <scope>NUCLEOTIDE SEQUENCE [LARGE SCALE GENOMIC DNA]</scope>
    <source>
        <strain evidence="2 3">EXF-3863</strain>
    </source>
</reference>
<name>A0A4S9THW1_AURPU</name>
<organism evidence="2 3">
    <name type="scientific">Aureobasidium pullulans</name>
    <name type="common">Black yeast</name>
    <name type="synonym">Pullularia pullulans</name>
    <dbReference type="NCBI Taxonomy" id="5580"/>
    <lineage>
        <taxon>Eukaryota</taxon>
        <taxon>Fungi</taxon>
        <taxon>Dikarya</taxon>
        <taxon>Ascomycota</taxon>
        <taxon>Pezizomycotina</taxon>
        <taxon>Dothideomycetes</taxon>
        <taxon>Dothideomycetidae</taxon>
        <taxon>Dothideales</taxon>
        <taxon>Saccotheciaceae</taxon>
        <taxon>Aureobasidium</taxon>
    </lineage>
</organism>
<feature type="compositionally biased region" description="Polar residues" evidence="1">
    <location>
        <begin position="31"/>
        <end position="41"/>
    </location>
</feature>
<evidence type="ECO:0000313" key="2">
    <source>
        <dbReference type="EMBL" id="THZ23595.1"/>
    </source>
</evidence>
<accession>A0A4S9THW1</accession>
<dbReference type="AlphaFoldDB" id="A0A4S9THW1"/>
<dbReference type="Proteomes" id="UP000308005">
    <property type="component" value="Unassembled WGS sequence"/>
</dbReference>
<comment type="caution">
    <text evidence="2">The sequence shown here is derived from an EMBL/GenBank/DDBJ whole genome shotgun (WGS) entry which is preliminary data.</text>
</comment>
<evidence type="ECO:0000313" key="3">
    <source>
        <dbReference type="Proteomes" id="UP000308005"/>
    </source>
</evidence>
<feature type="compositionally biased region" description="Polar residues" evidence="1">
    <location>
        <begin position="1"/>
        <end position="20"/>
    </location>
</feature>
<dbReference type="EMBL" id="QZBM01000116">
    <property type="protein sequence ID" value="THZ23595.1"/>
    <property type="molecule type" value="Genomic_DNA"/>
</dbReference>
<evidence type="ECO:0000256" key="1">
    <source>
        <dbReference type="SAM" id="MobiDB-lite"/>
    </source>
</evidence>
<proteinExistence type="predicted"/>
<gene>
    <name evidence="2" type="ORF">D6C91_03613</name>
</gene>
<feature type="region of interest" description="Disordered" evidence="1">
    <location>
        <begin position="1"/>
        <end position="45"/>
    </location>
</feature>
<protein>
    <submittedName>
        <fullName evidence="2">Uncharacterized protein</fullName>
    </submittedName>
</protein>